<dbReference type="Pfam" id="PF12796">
    <property type="entry name" value="Ank_2"/>
    <property type="match status" value="1"/>
</dbReference>
<dbReference type="SMART" id="SM00248">
    <property type="entry name" value="ANK"/>
    <property type="match status" value="3"/>
</dbReference>
<evidence type="ECO:0000313" key="3">
    <source>
        <dbReference type="Proteomes" id="UP001597102"/>
    </source>
</evidence>
<proteinExistence type="predicted"/>
<dbReference type="PROSITE" id="PS50088">
    <property type="entry name" value="ANK_REPEAT"/>
    <property type="match status" value="1"/>
</dbReference>
<gene>
    <name evidence="2" type="ORF">ACFQ2F_03910</name>
</gene>
<keyword evidence="3" id="KW-1185">Reference proteome</keyword>
<name>A0ABW3J7Y7_9HYPH</name>
<organism evidence="2 3">
    <name type="scientific">Methyloligella solikamskensis</name>
    <dbReference type="NCBI Taxonomy" id="1177756"/>
    <lineage>
        <taxon>Bacteria</taxon>
        <taxon>Pseudomonadati</taxon>
        <taxon>Pseudomonadota</taxon>
        <taxon>Alphaproteobacteria</taxon>
        <taxon>Hyphomicrobiales</taxon>
        <taxon>Hyphomicrobiaceae</taxon>
        <taxon>Methyloligella</taxon>
    </lineage>
</organism>
<comment type="caution">
    <text evidence="2">The sequence shown here is derived from an EMBL/GenBank/DDBJ whole genome shotgun (WGS) entry which is preliminary data.</text>
</comment>
<keyword evidence="1" id="KW-0040">ANK repeat</keyword>
<dbReference type="InterPro" id="IPR002110">
    <property type="entry name" value="Ankyrin_rpt"/>
</dbReference>
<dbReference type="Proteomes" id="UP001597102">
    <property type="component" value="Unassembled WGS sequence"/>
</dbReference>
<protein>
    <submittedName>
        <fullName evidence="2">Ankyrin repeat domain-containing protein</fullName>
    </submittedName>
</protein>
<sequence>MLVLRDIFHFRLRSKQINLLAAIEKDDISKMEGILSEGLNPNRVLALPVKEHRVPPLFFAALTGKKDAAALLLRYGADANYADDNGYTARDRAVEFGHSEVANMLAKAELAQSNGKGPQPPQPK</sequence>
<reference evidence="3" key="1">
    <citation type="journal article" date="2019" name="Int. J. Syst. Evol. Microbiol.">
        <title>The Global Catalogue of Microorganisms (GCM) 10K type strain sequencing project: providing services to taxonomists for standard genome sequencing and annotation.</title>
        <authorList>
            <consortium name="The Broad Institute Genomics Platform"/>
            <consortium name="The Broad Institute Genome Sequencing Center for Infectious Disease"/>
            <person name="Wu L."/>
            <person name="Ma J."/>
        </authorList>
    </citation>
    <scope>NUCLEOTIDE SEQUENCE [LARGE SCALE GENOMIC DNA]</scope>
    <source>
        <strain evidence="3">CCUG 61697</strain>
    </source>
</reference>
<feature type="repeat" description="ANK" evidence="1">
    <location>
        <begin position="52"/>
        <end position="84"/>
    </location>
</feature>
<evidence type="ECO:0000256" key="1">
    <source>
        <dbReference type="PROSITE-ProRule" id="PRU00023"/>
    </source>
</evidence>
<dbReference type="SUPFAM" id="SSF48403">
    <property type="entry name" value="Ankyrin repeat"/>
    <property type="match status" value="1"/>
</dbReference>
<dbReference type="EMBL" id="JBHTJO010000001">
    <property type="protein sequence ID" value="MFD0986234.1"/>
    <property type="molecule type" value="Genomic_DNA"/>
</dbReference>
<dbReference type="RefSeq" id="WP_379085973.1">
    <property type="nucleotide sequence ID" value="NZ_JBHTJO010000001.1"/>
</dbReference>
<evidence type="ECO:0000313" key="2">
    <source>
        <dbReference type="EMBL" id="MFD0986234.1"/>
    </source>
</evidence>
<dbReference type="InterPro" id="IPR036770">
    <property type="entry name" value="Ankyrin_rpt-contain_sf"/>
</dbReference>
<accession>A0ABW3J7Y7</accession>
<dbReference type="Gene3D" id="1.25.40.20">
    <property type="entry name" value="Ankyrin repeat-containing domain"/>
    <property type="match status" value="1"/>
</dbReference>